<protein>
    <submittedName>
        <fullName evidence="2">Uncharacterized protein</fullName>
    </submittedName>
</protein>
<feature type="region of interest" description="Disordered" evidence="1">
    <location>
        <begin position="1"/>
        <end position="38"/>
    </location>
</feature>
<dbReference type="AlphaFoldDB" id="A0AAE3QR77"/>
<proteinExistence type="predicted"/>
<dbReference type="RefSeq" id="WP_313983210.1">
    <property type="nucleotide sequence ID" value="NZ_JASJOS010000011.1"/>
</dbReference>
<name>A0AAE3QR77_9BACT</name>
<organism evidence="2 5">
    <name type="scientific">Xanthocytophaga flava</name>
    <dbReference type="NCBI Taxonomy" id="3048013"/>
    <lineage>
        <taxon>Bacteria</taxon>
        <taxon>Pseudomonadati</taxon>
        <taxon>Bacteroidota</taxon>
        <taxon>Cytophagia</taxon>
        <taxon>Cytophagales</taxon>
        <taxon>Rhodocytophagaceae</taxon>
        <taxon>Xanthocytophaga</taxon>
    </lineage>
</organism>
<evidence type="ECO:0000313" key="2">
    <source>
        <dbReference type="EMBL" id="MDJ1483411.1"/>
    </source>
</evidence>
<dbReference type="Proteomes" id="UP001228581">
    <property type="component" value="Unassembled WGS sequence"/>
</dbReference>
<reference evidence="2 4" key="1">
    <citation type="submission" date="2023-05" db="EMBL/GenBank/DDBJ databases">
        <authorList>
            <person name="Zhang X."/>
        </authorList>
    </citation>
    <scope>NUCLEOTIDE SEQUENCE</scope>
    <source>
        <strain evidence="3 4">DM2B3-1</strain>
        <strain evidence="2">YF14B1</strain>
    </source>
</reference>
<evidence type="ECO:0000313" key="5">
    <source>
        <dbReference type="Proteomes" id="UP001241110"/>
    </source>
</evidence>
<dbReference type="Proteomes" id="UP001241110">
    <property type="component" value="Unassembled WGS sequence"/>
</dbReference>
<dbReference type="EMBL" id="JASJOS010000011">
    <property type="protein sequence ID" value="MDJ1483411.1"/>
    <property type="molecule type" value="Genomic_DNA"/>
</dbReference>
<accession>A0AAE3QR77</accession>
<gene>
    <name evidence="2" type="ORF">QNI16_23125</name>
    <name evidence="3" type="ORF">QNI19_22560</name>
</gene>
<evidence type="ECO:0000256" key="1">
    <source>
        <dbReference type="SAM" id="MobiDB-lite"/>
    </source>
</evidence>
<comment type="caution">
    <text evidence="2">The sequence shown here is derived from an EMBL/GenBank/DDBJ whole genome shotgun (WGS) entry which is preliminary data.</text>
</comment>
<sequence>MVWHVLTAKKTSRPDNNSGDGGGGIPSGFEFPPFDPPSGHGLSLDDWLVDRMPKDMEEEKSLTHFFELMEN</sequence>
<evidence type="ECO:0000313" key="4">
    <source>
        <dbReference type="Proteomes" id="UP001228581"/>
    </source>
</evidence>
<keyword evidence="4" id="KW-1185">Reference proteome</keyword>
<evidence type="ECO:0000313" key="3">
    <source>
        <dbReference type="EMBL" id="MDJ1495736.1"/>
    </source>
</evidence>
<dbReference type="EMBL" id="JASJOT010000017">
    <property type="protein sequence ID" value="MDJ1495736.1"/>
    <property type="molecule type" value="Genomic_DNA"/>
</dbReference>